<protein>
    <submittedName>
        <fullName evidence="6">Uncharacterized protein</fullName>
    </submittedName>
</protein>
<dbReference type="PANTHER" id="PTHR18934:SF99">
    <property type="entry name" value="ATP-DEPENDENT RNA HELICASE DHX37-RELATED"/>
    <property type="match status" value="1"/>
</dbReference>
<dbReference type="GO" id="GO:0005524">
    <property type="term" value="F:ATP binding"/>
    <property type="evidence" value="ECO:0007669"/>
    <property type="project" value="UniProtKB-KW"/>
</dbReference>
<evidence type="ECO:0000256" key="1">
    <source>
        <dbReference type="ARBA" id="ARBA00022741"/>
    </source>
</evidence>
<feature type="compositionally biased region" description="Basic and acidic residues" evidence="5">
    <location>
        <begin position="132"/>
        <end position="154"/>
    </location>
</feature>
<dbReference type="EMBL" id="JBBNAE010000002">
    <property type="protein sequence ID" value="KAK9144739.1"/>
    <property type="molecule type" value="Genomic_DNA"/>
</dbReference>
<evidence type="ECO:0000256" key="4">
    <source>
        <dbReference type="ARBA" id="ARBA00022840"/>
    </source>
</evidence>
<evidence type="ECO:0000256" key="5">
    <source>
        <dbReference type="SAM" id="MobiDB-lite"/>
    </source>
</evidence>
<organism evidence="6 7">
    <name type="scientific">Stephania japonica</name>
    <dbReference type="NCBI Taxonomy" id="461633"/>
    <lineage>
        <taxon>Eukaryota</taxon>
        <taxon>Viridiplantae</taxon>
        <taxon>Streptophyta</taxon>
        <taxon>Embryophyta</taxon>
        <taxon>Tracheophyta</taxon>
        <taxon>Spermatophyta</taxon>
        <taxon>Magnoliopsida</taxon>
        <taxon>Ranunculales</taxon>
        <taxon>Menispermaceae</taxon>
        <taxon>Menispermoideae</taxon>
        <taxon>Cissampelideae</taxon>
        <taxon>Stephania</taxon>
    </lineage>
</organism>
<dbReference type="PANTHER" id="PTHR18934">
    <property type="entry name" value="ATP-DEPENDENT RNA HELICASE"/>
    <property type="match status" value="1"/>
</dbReference>
<sequence>MGTIFNLVGLNGYAPSERELLRQRASGAVMSVAFLYEAGYGSSDYNATKGIIGISQPRHIAVLAMAKRVAYELDLHLGKEVGFQIKHDRRVRSSCSIKFMTDKILLRETQVETTLEKRRRAMQLSKVGLMVPHDDQPSKKRGREDDSDQTKELSSKNYMADVPKDDVNPLRPCNYKETQSTTSMRQKRDLIDPKVDCENLAVSCTPRPQTRPFIVHVFRPNDVEEKMKGYSKTTQVPQFLYEAGYGSSDFNATKGIIALDDLLVVGYNSNGGGAYDVNTVLRLISHCLDSDDLLYQVGKDVAESLQHALINRGLNL</sequence>
<keyword evidence="2" id="KW-0378">Hydrolase</keyword>
<evidence type="ECO:0000256" key="2">
    <source>
        <dbReference type="ARBA" id="ARBA00022801"/>
    </source>
</evidence>
<dbReference type="Gene3D" id="3.40.50.300">
    <property type="entry name" value="P-loop containing nucleotide triphosphate hydrolases"/>
    <property type="match status" value="1"/>
</dbReference>
<keyword evidence="1" id="KW-0547">Nucleotide-binding</keyword>
<keyword evidence="7" id="KW-1185">Reference proteome</keyword>
<feature type="region of interest" description="Disordered" evidence="5">
    <location>
        <begin position="125"/>
        <end position="186"/>
    </location>
</feature>
<dbReference type="GO" id="GO:0004386">
    <property type="term" value="F:helicase activity"/>
    <property type="evidence" value="ECO:0007669"/>
    <property type="project" value="UniProtKB-KW"/>
</dbReference>
<gene>
    <name evidence="6" type="ORF">Sjap_004642</name>
</gene>
<dbReference type="GO" id="GO:0016787">
    <property type="term" value="F:hydrolase activity"/>
    <property type="evidence" value="ECO:0007669"/>
    <property type="project" value="UniProtKB-KW"/>
</dbReference>
<dbReference type="AlphaFoldDB" id="A0AAP0K3V5"/>
<accession>A0AAP0K3V5</accession>
<evidence type="ECO:0000313" key="7">
    <source>
        <dbReference type="Proteomes" id="UP001417504"/>
    </source>
</evidence>
<keyword evidence="3" id="KW-0347">Helicase</keyword>
<evidence type="ECO:0000313" key="6">
    <source>
        <dbReference type="EMBL" id="KAK9144739.1"/>
    </source>
</evidence>
<dbReference type="InterPro" id="IPR027417">
    <property type="entry name" value="P-loop_NTPase"/>
</dbReference>
<comment type="caution">
    <text evidence="6">The sequence shown here is derived from an EMBL/GenBank/DDBJ whole genome shotgun (WGS) entry which is preliminary data.</text>
</comment>
<evidence type="ECO:0000256" key="3">
    <source>
        <dbReference type="ARBA" id="ARBA00022806"/>
    </source>
</evidence>
<name>A0AAP0K3V5_9MAGN</name>
<keyword evidence="4" id="KW-0067">ATP-binding</keyword>
<dbReference type="Proteomes" id="UP001417504">
    <property type="component" value="Unassembled WGS sequence"/>
</dbReference>
<proteinExistence type="predicted"/>
<dbReference type="GO" id="GO:0005730">
    <property type="term" value="C:nucleolus"/>
    <property type="evidence" value="ECO:0007669"/>
    <property type="project" value="TreeGrafter"/>
</dbReference>
<dbReference type="GO" id="GO:0003723">
    <property type="term" value="F:RNA binding"/>
    <property type="evidence" value="ECO:0007669"/>
    <property type="project" value="TreeGrafter"/>
</dbReference>
<reference evidence="6 7" key="1">
    <citation type="submission" date="2024-01" db="EMBL/GenBank/DDBJ databases">
        <title>Genome assemblies of Stephania.</title>
        <authorList>
            <person name="Yang L."/>
        </authorList>
    </citation>
    <scope>NUCLEOTIDE SEQUENCE [LARGE SCALE GENOMIC DNA]</scope>
    <source>
        <strain evidence="6">QJT</strain>
        <tissue evidence="6">Leaf</tissue>
    </source>
</reference>
<dbReference type="GO" id="GO:0000462">
    <property type="term" value="P:maturation of SSU-rRNA from tricistronic rRNA transcript (SSU-rRNA, 5.8S rRNA, LSU-rRNA)"/>
    <property type="evidence" value="ECO:0007669"/>
    <property type="project" value="TreeGrafter"/>
</dbReference>